<protein>
    <submittedName>
        <fullName evidence="1">Uncharacterized protein</fullName>
    </submittedName>
</protein>
<dbReference type="EMBL" id="CP058708">
    <property type="protein sequence ID" value="QLH50261.1"/>
    <property type="molecule type" value="Genomic_DNA"/>
</dbReference>
<evidence type="ECO:0000313" key="2">
    <source>
        <dbReference type="Proteomes" id="UP000509684"/>
    </source>
</evidence>
<dbReference type="AlphaFoldDB" id="A0A7D5SN78"/>
<dbReference type="Proteomes" id="UP000509684">
    <property type="component" value="Chromosome"/>
</dbReference>
<evidence type="ECO:0000313" key="1">
    <source>
        <dbReference type="EMBL" id="QLH50261.1"/>
    </source>
</evidence>
<sequence>MNPEMPPARAGIVDREVVEALRDLAEVLSILLPEFPDQIDRATVNEALQQILDVALIHDALGNYGIYPEIDEDKGEAAAEEVRA</sequence>
<reference evidence="1 2" key="1">
    <citation type="journal article" date="2019" name="Microbiome">
        <title>Annotated bacterial chromosomes from frame-shift-corrected long-read metagenomic data.</title>
        <authorList>
            <person name="Arumugam K."/>
            <person name="Bagci C."/>
            <person name="Bessarab I."/>
            <person name="Beier S."/>
            <person name="Buchfink B."/>
            <person name="Gorska A."/>
            <person name="Qiu G."/>
            <person name="Huson D.H."/>
            <person name="Williams R.B.H."/>
        </authorList>
    </citation>
    <scope>NUCLEOTIDE SEQUENCE [LARGE SCALE GENOMIC DNA]</scope>
    <source>
        <strain evidence="1">SSA1</strain>
    </source>
</reference>
<organism evidence="1 2">
    <name type="scientific">Candidatus Accumulibacter cognatus</name>
    <dbReference type="NCBI Taxonomy" id="2954383"/>
    <lineage>
        <taxon>Bacteria</taxon>
        <taxon>Pseudomonadati</taxon>
        <taxon>Pseudomonadota</taxon>
        <taxon>Betaproteobacteria</taxon>
        <taxon>Candidatus Accumulibacter</taxon>
    </lineage>
</organism>
<proteinExistence type="predicted"/>
<gene>
    <name evidence="1" type="ORF">HWD57_11060</name>
</gene>
<accession>A0A7D5SN78</accession>
<name>A0A7D5SN78_9PROT</name>
<dbReference type="KEGG" id="acog:HWD57_11060"/>